<accession>A0ACB7IK50</accession>
<organism evidence="1 2">
    <name type="scientific">Pleurotus cornucopiae</name>
    <name type="common">Cornucopia mushroom</name>
    <dbReference type="NCBI Taxonomy" id="5321"/>
    <lineage>
        <taxon>Eukaryota</taxon>
        <taxon>Fungi</taxon>
        <taxon>Dikarya</taxon>
        <taxon>Basidiomycota</taxon>
        <taxon>Agaricomycotina</taxon>
        <taxon>Agaricomycetes</taxon>
        <taxon>Agaricomycetidae</taxon>
        <taxon>Agaricales</taxon>
        <taxon>Pleurotineae</taxon>
        <taxon>Pleurotaceae</taxon>
        <taxon>Pleurotus</taxon>
    </lineage>
</organism>
<sequence length="133" mass="15213">MPEDLDREGTDAANATGRPPSVHILSTHPFVGLYRHRKAPSFALASIAQQLSTWRDVTRWGRWGRRVGLRVRVSPPEKLYYPIEVDCGPGLRVSEWCLEDPRGTIFRIFNLRRRTDVLMHEECPAFVEDVAEG</sequence>
<keyword evidence="2" id="KW-1185">Reference proteome</keyword>
<dbReference type="Proteomes" id="UP000824881">
    <property type="component" value="Unassembled WGS sequence"/>
</dbReference>
<evidence type="ECO:0000313" key="1">
    <source>
        <dbReference type="EMBL" id="KAG9217903.1"/>
    </source>
</evidence>
<dbReference type="EMBL" id="WQMT02000011">
    <property type="protein sequence ID" value="KAG9217903.1"/>
    <property type="molecule type" value="Genomic_DNA"/>
</dbReference>
<evidence type="ECO:0000313" key="2">
    <source>
        <dbReference type="Proteomes" id="UP000824881"/>
    </source>
</evidence>
<proteinExistence type="predicted"/>
<comment type="caution">
    <text evidence="1">The sequence shown here is derived from an EMBL/GenBank/DDBJ whole genome shotgun (WGS) entry which is preliminary data.</text>
</comment>
<reference evidence="1 2" key="1">
    <citation type="journal article" date="2021" name="Appl. Environ. Microbiol.">
        <title>Genetic linkage and physical mapping for an oyster mushroom Pleurotus cornucopiae and QTL analysis for the trait cap color.</title>
        <authorList>
            <person name="Zhang Y."/>
            <person name="Gao W."/>
            <person name="Sonnenberg A."/>
            <person name="Chen Q."/>
            <person name="Zhang J."/>
            <person name="Huang C."/>
        </authorList>
    </citation>
    <scope>NUCLEOTIDE SEQUENCE [LARGE SCALE GENOMIC DNA]</scope>
    <source>
        <strain evidence="1">CCMSSC00406</strain>
    </source>
</reference>
<name>A0ACB7IK50_PLECO</name>
<gene>
    <name evidence="1" type="ORF">CCMSSC00406_0005273</name>
</gene>
<protein>
    <submittedName>
        <fullName evidence="1">Uncharacterized protein</fullName>
    </submittedName>
</protein>